<feature type="coiled-coil region" evidence="1">
    <location>
        <begin position="192"/>
        <end position="229"/>
    </location>
</feature>
<gene>
    <name evidence="4" type="ORF">GJ700_21855</name>
</gene>
<dbReference type="PRINTS" id="PR01490">
    <property type="entry name" value="RTXTOXIND"/>
</dbReference>
<keyword evidence="2" id="KW-0472">Membrane</keyword>
<name>A0A7X2LUF7_9BURK</name>
<accession>A0A7X2LUF7</accession>
<evidence type="ECO:0000259" key="3">
    <source>
        <dbReference type="Pfam" id="PF26002"/>
    </source>
</evidence>
<dbReference type="EMBL" id="WKJJ01000014">
    <property type="protein sequence ID" value="MRV74356.1"/>
    <property type="molecule type" value="Genomic_DNA"/>
</dbReference>
<protein>
    <submittedName>
        <fullName evidence="4">HlyD family efflux transporter periplasmic adaptor subunit</fullName>
    </submittedName>
</protein>
<evidence type="ECO:0000256" key="1">
    <source>
        <dbReference type="SAM" id="Coils"/>
    </source>
</evidence>
<feature type="domain" description="AprE-like beta-barrel" evidence="3">
    <location>
        <begin position="308"/>
        <end position="394"/>
    </location>
</feature>
<dbReference type="Gene3D" id="2.40.30.170">
    <property type="match status" value="1"/>
</dbReference>
<evidence type="ECO:0000256" key="2">
    <source>
        <dbReference type="SAM" id="Phobius"/>
    </source>
</evidence>
<evidence type="ECO:0000313" key="5">
    <source>
        <dbReference type="Proteomes" id="UP000446768"/>
    </source>
</evidence>
<sequence>MSRKQLYRQDALDARQISWIGDIVLARPVSFSTLTAMAVGAAVALVLFLCFGTYTKRSTVIGQLVPDNGLIKVYAAQPGIIERKAVEEGQQIRQGDVLYVISSERYGSGGSDVQASVSAQVHARLESLQAEEAKTRTLHGEERAALNARIEGLEWEADKVRTQIDGQKSRVKLSEANYTRYQSLSQQGFISSEQLQQRNEDLLDQRARLQVLERDQLALARELKSQRAEASSLALRQQNQLAQLARALAGVDQEFTESEAKRRLVITAPQAGAATALVAEPGQTVDPSKVLANIVPAGATLQAHLYAPSSAIGFIHPGQQVMLRYQAFPYQKFGHARGKVLSVSKAALSSSELLGEAGGEAMYRITVALASQSVRAYGREQPLQPGMRLQADILQETRNLYEWVLEPLYSLTGKL</sequence>
<dbReference type="AlphaFoldDB" id="A0A7X2LUF7"/>
<keyword evidence="2" id="KW-0812">Transmembrane</keyword>
<dbReference type="PANTHER" id="PTHR30386:SF28">
    <property type="entry name" value="EXPORTED PROTEIN"/>
    <property type="match status" value="1"/>
</dbReference>
<keyword evidence="2" id="KW-1133">Transmembrane helix</keyword>
<keyword evidence="5" id="KW-1185">Reference proteome</keyword>
<keyword evidence="1" id="KW-0175">Coiled coil</keyword>
<dbReference type="Pfam" id="PF26002">
    <property type="entry name" value="Beta-barrel_AprE"/>
    <property type="match status" value="1"/>
</dbReference>
<dbReference type="PANTHER" id="PTHR30386">
    <property type="entry name" value="MEMBRANE FUSION SUBUNIT OF EMRAB-TOLC MULTIDRUG EFFLUX PUMP"/>
    <property type="match status" value="1"/>
</dbReference>
<feature type="transmembrane region" description="Helical" evidence="2">
    <location>
        <begin position="34"/>
        <end position="54"/>
    </location>
</feature>
<dbReference type="InterPro" id="IPR050739">
    <property type="entry name" value="MFP"/>
</dbReference>
<dbReference type="SUPFAM" id="SSF111369">
    <property type="entry name" value="HlyD-like secretion proteins"/>
    <property type="match status" value="1"/>
</dbReference>
<dbReference type="InterPro" id="IPR058982">
    <property type="entry name" value="Beta-barrel_AprE"/>
</dbReference>
<organism evidence="4 5">
    <name type="scientific">Pseudoduganella rivuli</name>
    <dbReference type="NCBI Taxonomy" id="2666085"/>
    <lineage>
        <taxon>Bacteria</taxon>
        <taxon>Pseudomonadati</taxon>
        <taxon>Pseudomonadota</taxon>
        <taxon>Betaproteobacteria</taxon>
        <taxon>Burkholderiales</taxon>
        <taxon>Oxalobacteraceae</taxon>
        <taxon>Telluria group</taxon>
        <taxon>Pseudoduganella</taxon>
    </lineage>
</organism>
<evidence type="ECO:0000313" key="4">
    <source>
        <dbReference type="EMBL" id="MRV74356.1"/>
    </source>
</evidence>
<dbReference type="Gene3D" id="2.40.50.100">
    <property type="match status" value="1"/>
</dbReference>
<dbReference type="RefSeq" id="WP_154377859.1">
    <property type="nucleotide sequence ID" value="NZ_WKJJ01000014.1"/>
</dbReference>
<dbReference type="Proteomes" id="UP000446768">
    <property type="component" value="Unassembled WGS sequence"/>
</dbReference>
<comment type="caution">
    <text evidence="4">The sequence shown here is derived from an EMBL/GenBank/DDBJ whole genome shotgun (WGS) entry which is preliminary data.</text>
</comment>
<reference evidence="4 5" key="1">
    <citation type="submission" date="2019-11" db="EMBL/GenBank/DDBJ databases">
        <title>Novel species isolated from a subtropical stream in China.</title>
        <authorList>
            <person name="Lu H."/>
        </authorList>
    </citation>
    <scope>NUCLEOTIDE SEQUENCE [LARGE SCALE GENOMIC DNA]</scope>
    <source>
        <strain evidence="4 5">FT92W</strain>
    </source>
</reference>
<proteinExistence type="predicted"/>